<dbReference type="RefSeq" id="WP_349279448.1">
    <property type="nucleotide sequence ID" value="NZ_CP157675.1"/>
</dbReference>
<accession>A0AAU7LRK9</accession>
<dbReference type="EMBL" id="CP157675">
    <property type="protein sequence ID" value="XBP70236.1"/>
    <property type="molecule type" value="Genomic_DNA"/>
</dbReference>
<protein>
    <submittedName>
        <fullName evidence="2">Uncharacterized protein</fullName>
    </submittedName>
</protein>
<dbReference type="AlphaFoldDB" id="A0AAU7LRK9"/>
<gene>
    <name evidence="2" type="ORF">ABLV49_20620</name>
</gene>
<name>A0AAU7LRK9_9BURK</name>
<reference evidence="2" key="1">
    <citation type="submission" date="2024-05" db="EMBL/GenBank/DDBJ databases">
        <authorList>
            <person name="Bunk B."/>
            <person name="Swiderski J."/>
            <person name="Sproer C."/>
            <person name="Thiel V."/>
        </authorList>
    </citation>
    <scope>NUCLEOTIDE SEQUENCE</scope>
    <source>
        <strain evidence="2">DSM 17735</strain>
    </source>
</reference>
<evidence type="ECO:0000313" key="2">
    <source>
        <dbReference type="EMBL" id="XBP70236.1"/>
    </source>
</evidence>
<feature type="region of interest" description="Disordered" evidence="1">
    <location>
        <begin position="47"/>
        <end position="66"/>
    </location>
</feature>
<evidence type="ECO:0000256" key="1">
    <source>
        <dbReference type="SAM" id="MobiDB-lite"/>
    </source>
</evidence>
<organism evidence="2">
    <name type="scientific">Polaromonas hydrogenivorans</name>
    <dbReference type="NCBI Taxonomy" id="335476"/>
    <lineage>
        <taxon>Bacteria</taxon>
        <taxon>Pseudomonadati</taxon>
        <taxon>Pseudomonadota</taxon>
        <taxon>Betaproteobacteria</taxon>
        <taxon>Burkholderiales</taxon>
        <taxon>Comamonadaceae</taxon>
        <taxon>Polaromonas</taxon>
    </lineage>
</organism>
<proteinExistence type="predicted"/>
<sequence>MSAKKKSRAFAEGKVKQLRRMRQPLVLLLPASTPRNPVAIALQQRRASGAAGKHIRSRGAQRRADNVALRRALHQNLTKDNE</sequence>